<evidence type="ECO:0000313" key="3">
    <source>
        <dbReference type="Proteomes" id="UP000193144"/>
    </source>
</evidence>
<name>A0A1Y1ZL62_9PLEO</name>
<feature type="compositionally biased region" description="Polar residues" evidence="1">
    <location>
        <begin position="61"/>
        <end position="79"/>
    </location>
</feature>
<dbReference type="AlphaFoldDB" id="A0A1Y1ZL62"/>
<protein>
    <submittedName>
        <fullName evidence="2">Uncharacterized protein</fullName>
    </submittedName>
</protein>
<dbReference type="EMBL" id="MCFA01000066">
    <property type="protein sequence ID" value="ORY10972.1"/>
    <property type="molecule type" value="Genomic_DNA"/>
</dbReference>
<feature type="region of interest" description="Disordered" evidence="1">
    <location>
        <begin position="1"/>
        <end position="23"/>
    </location>
</feature>
<gene>
    <name evidence="2" type="ORF">BCR34DRAFT_588253</name>
</gene>
<organism evidence="2 3">
    <name type="scientific">Clohesyomyces aquaticus</name>
    <dbReference type="NCBI Taxonomy" id="1231657"/>
    <lineage>
        <taxon>Eukaryota</taxon>
        <taxon>Fungi</taxon>
        <taxon>Dikarya</taxon>
        <taxon>Ascomycota</taxon>
        <taxon>Pezizomycotina</taxon>
        <taxon>Dothideomycetes</taxon>
        <taxon>Pleosporomycetidae</taxon>
        <taxon>Pleosporales</taxon>
        <taxon>Lindgomycetaceae</taxon>
        <taxon>Clohesyomyces</taxon>
    </lineage>
</organism>
<dbReference type="Proteomes" id="UP000193144">
    <property type="component" value="Unassembled WGS sequence"/>
</dbReference>
<evidence type="ECO:0000313" key="2">
    <source>
        <dbReference type="EMBL" id="ORY10972.1"/>
    </source>
</evidence>
<accession>A0A1Y1ZL62</accession>
<evidence type="ECO:0000256" key="1">
    <source>
        <dbReference type="SAM" id="MobiDB-lite"/>
    </source>
</evidence>
<feature type="region of interest" description="Disordered" evidence="1">
    <location>
        <begin position="56"/>
        <end position="115"/>
    </location>
</feature>
<keyword evidence="3" id="KW-1185">Reference proteome</keyword>
<reference evidence="2 3" key="1">
    <citation type="submission" date="2016-07" db="EMBL/GenBank/DDBJ databases">
        <title>Pervasive Adenine N6-methylation of Active Genes in Fungi.</title>
        <authorList>
            <consortium name="DOE Joint Genome Institute"/>
            <person name="Mondo S.J."/>
            <person name="Dannebaum R.O."/>
            <person name="Kuo R.C."/>
            <person name="Labutti K."/>
            <person name="Haridas S."/>
            <person name="Kuo A."/>
            <person name="Salamov A."/>
            <person name="Ahrendt S.R."/>
            <person name="Lipzen A."/>
            <person name="Sullivan W."/>
            <person name="Andreopoulos W.B."/>
            <person name="Clum A."/>
            <person name="Lindquist E."/>
            <person name="Daum C."/>
            <person name="Ramamoorthy G.K."/>
            <person name="Gryganskyi A."/>
            <person name="Culley D."/>
            <person name="Magnuson J.K."/>
            <person name="James T.Y."/>
            <person name="O'Malley M.A."/>
            <person name="Stajich J.E."/>
            <person name="Spatafora J.W."/>
            <person name="Visel A."/>
            <person name="Grigoriev I.V."/>
        </authorList>
    </citation>
    <scope>NUCLEOTIDE SEQUENCE [LARGE SCALE GENOMIC DNA]</scope>
    <source>
        <strain evidence="2 3">CBS 115471</strain>
    </source>
</reference>
<comment type="caution">
    <text evidence="2">The sequence shown here is derived from an EMBL/GenBank/DDBJ whole genome shotgun (WGS) entry which is preliminary data.</text>
</comment>
<proteinExistence type="predicted"/>
<sequence length="150" mass="16675">MGCGLWGAYSQVSPGTPPPQPIRARQGQYEQLCCNFSRTVRTGKSGTSRTVLWTVGHAGEDQSSIGRNGGSSRPASGTSIKEEPEEMEQQQPILREIDSNPLRRPPKRHKAQVRERKIEIKRTQLEILQLEYEALAEEDDSGEVVCTRVG</sequence>